<gene>
    <name evidence="7" type="ORF">BEU03_02075</name>
</gene>
<organism evidence="7 8">
    <name type="scientific">Marine Group III euryarchaeote CG-Epi6</name>
    <dbReference type="NCBI Taxonomy" id="1889000"/>
    <lineage>
        <taxon>Archaea</taxon>
        <taxon>Methanobacteriati</taxon>
        <taxon>Thermoplasmatota</taxon>
        <taxon>Thermoplasmata</taxon>
        <taxon>Candidatus Thermoprofundales</taxon>
    </lineage>
</organism>
<dbReference type="GO" id="GO:0006096">
    <property type="term" value="P:glycolytic process"/>
    <property type="evidence" value="ECO:0007669"/>
    <property type="project" value="UniProtKB-UniPathway"/>
</dbReference>
<evidence type="ECO:0000256" key="6">
    <source>
        <dbReference type="ARBA" id="ARBA00023239"/>
    </source>
</evidence>
<dbReference type="InterPro" id="IPR013785">
    <property type="entry name" value="Aldolase_TIM"/>
</dbReference>
<dbReference type="InterPro" id="IPR000741">
    <property type="entry name" value="FBA_I"/>
</dbReference>
<evidence type="ECO:0000313" key="8">
    <source>
        <dbReference type="Proteomes" id="UP000183403"/>
    </source>
</evidence>
<dbReference type="Pfam" id="PF00274">
    <property type="entry name" value="Glycolytic"/>
    <property type="match status" value="1"/>
</dbReference>
<dbReference type="UniPathway" id="UPA00109">
    <property type="reaction ID" value="UER00183"/>
</dbReference>
<sequence length="337" mass="36893">MNKESLAKVASGIVASNRGILAADESTPTMGKRLALIDQENTEENRRDFRQALFDTDGVEDYISGVILFEETLTQKARDGTRLSKILESKGIYPGIKVDKGAHPMDSSSSEKLTKGLDGLYERCLEYYEQGARFAKWRAVITIGDGIPTDECIHANASALAKYAKACQDAELVPIVEPEVLMDGNHTIETCYEVSEKTLKATFKELENEGVYLPGILLKPNMVISGSECKVQGDMMAVAEMTVKCLTESVPAEVPGIVFLSGGQSEVEATEHLNAMNKMGSHPWALSFSYGRALQQSALKTWNGQKDNLESTYAVFHHRAEMNSLACSGEYSSSLEI</sequence>
<keyword evidence="5" id="KW-0324">Glycolysis</keyword>
<comment type="pathway">
    <text evidence="2">Carbohydrate degradation; glycolysis; D-glyceraldehyde 3-phosphate and glycerone phosphate from D-glucose: step 4/4.</text>
</comment>
<comment type="catalytic activity">
    <reaction evidence="1">
        <text>beta-D-fructose 1,6-bisphosphate = D-glyceraldehyde 3-phosphate + dihydroxyacetone phosphate</text>
        <dbReference type="Rhea" id="RHEA:14729"/>
        <dbReference type="ChEBI" id="CHEBI:32966"/>
        <dbReference type="ChEBI" id="CHEBI:57642"/>
        <dbReference type="ChEBI" id="CHEBI:59776"/>
        <dbReference type="EC" id="4.1.2.13"/>
    </reaction>
</comment>
<dbReference type="Gene3D" id="3.20.20.70">
    <property type="entry name" value="Aldolase class I"/>
    <property type="match status" value="1"/>
</dbReference>
<dbReference type="PANTHER" id="PTHR11627">
    <property type="entry name" value="FRUCTOSE-BISPHOSPHATE ALDOLASE"/>
    <property type="match status" value="1"/>
</dbReference>
<dbReference type="FunFam" id="3.20.20.70:FF:000140">
    <property type="entry name" value="Fructose-bisphosphate aldolase"/>
    <property type="match status" value="1"/>
</dbReference>
<dbReference type="AlphaFoldDB" id="A0A1J5SXU5"/>
<dbReference type="NCBIfam" id="NF033379">
    <property type="entry name" value="FrucBisAld_I"/>
    <property type="match status" value="1"/>
</dbReference>
<comment type="caution">
    <text evidence="7">The sequence shown here is derived from an EMBL/GenBank/DDBJ whole genome shotgun (WGS) entry which is preliminary data.</text>
</comment>
<dbReference type="SUPFAM" id="SSF51569">
    <property type="entry name" value="Aldolase"/>
    <property type="match status" value="1"/>
</dbReference>
<evidence type="ECO:0000256" key="3">
    <source>
        <dbReference type="ARBA" id="ARBA00010387"/>
    </source>
</evidence>
<keyword evidence="6" id="KW-0456">Lyase</keyword>
<evidence type="ECO:0000256" key="5">
    <source>
        <dbReference type="ARBA" id="ARBA00023152"/>
    </source>
</evidence>
<reference evidence="7 8" key="1">
    <citation type="submission" date="2016-08" db="EMBL/GenBank/DDBJ databases">
        <title>New Insights into Marine Group III Euryarchaeota, from dark to light.</title>
        <authorList>
            <person name="Haro-Moreno J.M."/>
            <person name="Rodriguez-Valera F."/>
            <person name="Lopez-Garcia P."/>
            <person name="Moreira D."/>
            <person name="Martin-Cuadrado A.B."/>
        </authorList>
    </citation>
    <scope>NUCLEOTIDE SEQUENCE [LARGE SCALE GENOMIC DNA]</scope>
    <source>
        <strain evidence="7">CG-Epi6</strain>
    </source>
</reference>
<dbReference type="Proteomes" id="UP000183403">
    <property type="component" value="Unassembled WGS sequence"/>
</dbReference>
<dbReference type="GO" id="GO:0004332">
    <property type="term" value="F:fructose-bisphosphate aldolase activity"/>
    <property type="evidence" value="ECO:0007669"/>
    <property type="project" value="UniProtKB-EC"/>
</dbReference>
<protein>
    <recommendedName>
        <fullName evidence="4">fructose-bisphosphate aldolase</fullName>
        <ecNumber evidence="4">4.1.2.13</ecNumber>
    </recommendedName>
</protein>
<name>A0A1J5SXU5_9ARCH</name>
<proteinExistence type="inferred from homology"/>
<evidence type="ECO:0000313" key="7">
    <source>
        <dbReference type="EMBL" id="OIR13353.1"/>
    </source>
</evidence>
<evidence type="ECO:0000256" key="1">
    <source>
        <dbReference type="ARBA" id="ARBA00000441"/>
    </source>
</evidence>
<evidence type="ECO:0000256" key="4">
    <source>
        <dbReference type="ARBA" id="ARBA00013068"/>
    </source>
</evidence>
<accession>A0A1J5SXU5</accession>
<dbReference type="CDD" id="cd00948">
    <property type="entry name" value="FBP_aldolase_I_a"/>
    <property type="match status" value="1"/>
</dbReference>
<evidence type="ECO:0000256" key="2">
    <source>
        <dbReference type="ARBA" id="ARBA00004714"/>
    </source>
</evidence>
<dbReference type="EMBL" id="MIYV01000008">
    <property type="protein sequence ID" value="OIR13353.1"/>
    <property type="molecule type" value="Genomic_DNA"/>
</dbReference>
<comment type="similarity">
    <text evidence="3">Belongs to the class I fructose-bisphosphate aldolase family.</text>
</comment>
<dbReference type="EC" id="4.1.2.13" evidence="4"/>